<proteinExistence type="inferred from homology"/>
<feature type="domain" description="N-acetyltransferase" evidence="6">
    <location>
        <begin position="1"/>
        <end position="141"/>
    </location>
</feature>
<organism evidence="7 8">
    <name type="scientific">Isoalcanivorax pacificus W11-5</name>
    <dbReference type="NCBI Taxonomy" id="391936"/>
    <lineage>
        <taxon>Bacteria</taxon>
        <taxon>Pseudomonadati</taxon>
        <taxon>Pseudomonadota</taxon>
        <taxon>Gammaproteobacteria</taxon>
        <taxon>Oceanospirillales</taxon>
        <taxon>Alcanivoracaceae</taxon>
        <taxon>Isoalcanivorax</taxon>
    </lineage>
</organism>
<dbReference type="EMBL" id="CP004387">
    <property type="protein sequence ID" value="AJD47443.1"/>
    <property type="molecule type" value="Genomic_DNA"/>
</dbReference>
<keyword evidence="4" id="KW-0012">Acyltransferase</keyword>
<dbReference type="STRING" id="391936.S7S_05115"/>
<reference evidence="7 8" key="1">
    <citation type="journal article" date="2012" name="J. Bacteriol.">
        <title>Genome sequence of an alkane-degrading bacterium, Alcanivorax pacificus type strain W11-5, isolated from deep sea sediment.</title>
        <authorList>
            <person name="Lai Q."/>
            <person name="Shao Z."/>
        </authorList>
    </citation>
    <scope>NUCLEOTIDE SEQUENCE [LARGE SCALE GENOMIC DNA]</scope>
    <source>
        <strain evidence="7 8">W11-5</strain>
    </source>
</reference>
<sequence>MCAADVPQVSALEAQSQFTPWSEQVFLDCLRDDYLCQVVMAGPDTLAAFMVISRVLDEAHLLNIAVASDWQRRGIARTLLADMMTALAPESRYLFLEVRAGNAPARALYEQLGFSVTGVRRGYYRCATGREDAVLMMQPLSPS</sequence>
<dbReference type="InterPro" id="IPR000182">
    <property type="entry name" value="GNAT_dom"/>
</dbReference>
<dbReference type="InterPro" id="IPR050680">
    <property type="entry name" value="YpeA/RimI_acetyltransf"/>
</dbReference>
<dbReference type="GO" id="GO:0008999">
    <property type="term" value="F:protein-N-terminal-alanine acetyltransferase activity"/>
    <property type="evidence" value="ECO:0007669"/>
    <property type="project" value="UniProtKB-EC"/>
</dbReference>
<dbReference type="PROSITE" id="PS51186">
    <property type="entry name" value="GNAT"/>
    <property type="match status" value="1"/>
</dbReference>
<dbReference type="Pfam" id="PF00583">
    <property type="entry name" value="Acetyltransf_1"/>
    <property type="match status" value="1"/>
</dbReference>
<keyword evidence="2 5" id="KW-0963">Cytoplasm</keyword>
<dbReference type="SUPFAM" id="SSF55729">
    <property type="entry name" value="Acyl-CoA N-acyltransferases (Nat)"/>
    <property type="match status" value="1"/>
</dbReference>
<dbReference type="PANTHER" id="PTHR43420:SF51">
    <property type="entry name" value="PEPTIDYL-LYSINE N-ACETYLTRANSFERASE YIAC"/>
    <property type="match status" value="1"/>
</dbReference>
<evidence type="ECO:0000256" key="3">
    <source>
        <dbReference type="ARBA" id="ARBA00022679"/>
    </source>
</evidence>
<dbReference type="HOGENOM" id="CLU_013985_23_2_6"/>
<evidence type="ECO:0000256" key="1">
    <source>
        <dbReference type="ARBA" id="ARBA00005395"/>
    </source>
</evidence>
<dbReference type="KEGG" id="apac:S7S_05115"/>
<dbReference type="InterPro" id="IPR006464">
    <property type="entry name" value="AcTrfase_RimI/Ard1"/>
</dbReference>
<dbReference type="InterPro" id="IPR016181">
    <property type="entry name" value="Acyl_CoA_acyltransferase"/>
</dbReference>
<dbReference type="Gene3D" id="3.40.630.30">
    <property type="match status" value="1"/>
</dbReference>
<evidence type="ECO:0000256" key="2">
    <source>
        <dbReference type="ARBA" id="ARBA00022490"/>
    </source>
</evidence>
<keyword evidence="8" id="KW-1185">Reference proteome</keyword>
<name>A0A0B4XLP7_9GAMM</name>
<keyword evidence="3 7" id="KW-0808">Transferase</keyword>
<evidence type="ECO:0000313" key="7">
    <source>
        <dbReference type="EMBL" id="AJD47443.1"/>
    </source>
</evidence>
<comment type="function">
    <text evidence="5">Acetylates the N-terminal alanine of ribosomal protein bS18.</text>
</comment>
<evidence type="ECO:0000259" key="6">
    <source>
        <dbReference type="PROSITE" id="PS51186"/>
    </source>
</evidence>
<dbReference type="PANTHER" id="PTHR43420">
    <property type="entry name" value="ACETYLTRANSFERASE"/>
    <property type="match status" value="1"/>
</dbReference>
<comment type="catalytic activity">
    <reaction evidence="5">
        <text>N-terminal L-alanyl-[ribosomal protein bS18] + acetyl-CoA = N-terminal N(alpha)-acetyl-L-alanyl-[ribosomal protein bS18] + CoA + H(+)</text>
        <dbReference type="Rhea" id="RHEA:43756"/>
        <dbReference type="Rhea" id="RHEA-COMP:10676"/>
        <dbReference type="Rhea" id="RHEA-COMP:10677"/>
        <dbReference type="ChEBI" id="CHEBI:15378"/>
        <dbReference type="ChEBI" id="CHEBI:57287"/>
        <dbReference type="ChEBI" id="CHEBI:57288"/>
        <dbReference type="ChEBI" id="CHEBI:64718"/>
        <dbReference type="ChEBI" id="CHEBI:83683"/>
        <dbReference type="EC" id="2.3.1.266"/>
    </reaction>
</comment>
<dbReference type="EC" id="2.3.1.266" evidence="5"/>
<comment type="subcellular location">
    <subcellularLocation>
        <location evidence="5">Cytoplasm</location>
    </subcellularLocation>
</comment>
<dbReference type="CDD" id="cd04301">
    <property type="entry name" value="NAT_SF"/>
    <property type="match status" value="1"/>
</dbReference>
<evidence type="ECO:0000256" key="4">
    <source>
        <dbReference type="ARBA" id="ARBA00023315"/>
    </source>
</evidence>
<dbReference type="GO" id="GO:0005737">
    <property type="term" value="C:cytoplasm"/>
    <property type="evidence" value="ECO:0007669"/>
    <property type="project" value="UniProtKB-SubCell"/>
</dbReference>
<dbReference type="Proteomes" id="UP000006764">
    <property type="component" value="Chromosome"/>
</dbReference>
<protein>
    <recommendedName>
        <fullName evidence="5">[Ribosomal protein bS18]-alanine N-acetyltransferase</fullName>
        <ecNumber evidence="5">2.3.1.266</ecNumber>
    </recommendedName>
</protein>
<comment type="similarity">
    <text evidence="1 5">Belongs to the acetyltransferase family. RimI subfamily.</text>
</comment>
<dbReference type="AlphaFoldDB" id="A0A0B4XLP7"/>
<dbReference type="NCBIfam" id="TIGR01575">
    <property type="entry name" value="rimI"/>
    <property type="match status" value="1"/>
</dbReference>
<gene>
    <name evidence="7" type="ORF">S7S_05115</name>
</gene>
<evidence type="ECO:0000256" key="5">
    <source>
        <dbReference type="RuleBase" id="RU363094"/>
    </source>
</evidence>
<accession>A0A0B4XLP7</accession>
<evidence type="ECO:0000313" key="8">
    <source>
        <dbReference type="Proteomes" id="UP000006764"/>
    </source>
</evidence>